<proteinExistence type="predicted"/>
<organism evidence="1">
    <name type="scientific">Lygus hesperus</name>
    <name type="common">Western plant bug</name>
    <dbReference type="NCBI Taxonomy" id="30085"/>
    <lineage>
        <taxon>Eukaryota</taxon>
        <taxon>Metazoa</taxon>
        <taxon>Ecdysozoa</taxon>
        <taxon>Arthropoda</taxon>
        <taxon>Hexapoda</taxon>
        <taxon>Insecta</taxon>
        <taxon>Pterygota</taxon>
        <taxon>Neoptera</taxon>
        <taxon>Paraneoptera</taxon>
        <taxon>Hemiptera</taxon>
        <taxon>Heteroptera</taxon>
        <taxon>Panheteroptera</taxon>
        <taxon>Cimicomorpha</taxon>
        <taxon>Miridae</taxon>
        <taxon>Mirini</taxon>
        <taxon>Lygus</taxon>
    </lineage>
</organism>
<gene>
    <name evidence="1" type="primary">CAF1-11</name>
    <name evidence="1" type="ORF">CM83_5024</name>
    <name evidence="2" type="ORF">g.27878</name>
</gene>
<name>A0A0A9YS00_LYGHE</name>
<dbReference type="EMBL" id="GDHC01019230">
    <property type="protein sequence ID" value="JAP99398.1"/>
    <property type="molecule type" value="Transcribed_RNA"/>
</dbReference>
<evidence type="ECO:0000313" key="2">
    <source>
        <dbReference type="EMBL" id="JAP99398.1"/>
    </source>
</evidence>
<accession>A0A0A9YS00</accession>
<reference evidence="1" key="1">
    <citation type="journal article" date="2014" name="PLoS ONE">
        <title>Transcriptome-Based Identification of ABC Transporters in the Western Tarnished Plant Bug Lygus hesperus.</title>
        <authorList>
            <person name="Hull J.J."/>
            <person name="Chaney K."/>
            <person name="Geib S.M."/>
            <person name="Fabrick J.A."/>
            <person name="Brent C.S."/>
            <person name="Walsh D."/>
            <person name="Lavine L.C."/>
        </authorList>
    </citation>
    <scope>NUCLEOTIDE SEQUENCE</scope>
</reference>
<reference evidence="2" key="3">
    <citation type="journal article" date="2016" name="Gigascience">
        <title>De novo construction of an expanded transcriptome assembly for the western tarnished plant bug, Lygus hesperus.</title>
        <authorList>
            <person name="Tassone E.E."/>
            <person name="Geib S.M."/>
            <person name="Hall B."/>
            <person name="Fabrick J.A."/>
            <person name="Brent C.S."/>
            <person name="Hull J.J."/>
        </authorList>
    </citation>
    <scope>NUCLEOTIDE SEQUENCE</scope>
</reference>
<dbReference type="AlphaFoldDB" id="A0A0A9YS00"/>
<reference evidence="1" key="2">
    <citation type="submission" date="2014-07" db="EMBL/GenBank/DDBJ databases">
        <authorList>
            <person name="Hull J."/>
        </authorList>
    </citation>
    <scope>NUCLEOTIDE SEQUENCE</scope>
</reference>
<sequence length="121" mass="13664">MHHRNSTGVHILEVQGTCYTVKPVDTAARIPETSQLYDEYNMLCIPHEDVVTNMNTNLIVSTKLVEPYIPDPLNILRHHGKQTTNHRRGESKSERVPVIATNVHLGSRVMCIDSKSYVPFG</sequence>
<protein>
    <submittedName>
        <fullName evidence="1">Putative CCR4-associated factor 1-like 11</fullName>
    </submittedName>
</protein>
<dbReference type="EMBL" id="GBHO01007797">
    <property type="protein sequence ID" value="JAG35807.1"/>
    <property type="molecule type" value="Transcribed_RNA"/>
</dbReference>
<evidence type="ECO:0000313" key="1">
    <source>
        <dbReference type="EMBL" id="JAG35807.1"/>
    </source>
</evidence>